<gene>
    <name evidence="3" type="ORF">KP79_PYT08263</name>
</gene>
<evidence type="ECO:0000313" key="4">
    <source>
        <dbReference type="Proteomes" id="UP000242188"/>
    </source>
</evidence>
<dbReference type="SUPFAM" id="SSF54001">
    <property type="entry name" value="Cysteine proteinases"/>
    <property type="match status" value="1"/>
</dbReference>
<feature type="region of interest" description="Disordered" evidence="1">
    <location>
        <begin position="1326"/>
        <end position="1369"/>
    </location>
</feature>
<feature type="compositionally biased region" description="Polar residues" evidence="1">
    <location>
        <begin position="274"/>
        <end position="286"/>
    </location>
</feature>
<feature type="compositionally biased region" description="Basic and acidic residues" evidence="1">
    <location>
        <begin position="1244"/>
        <end position="1273"/>
    </location>
</feature>
<name>A0A210R5F3_MIZYE</name>
<dbReference type="InterPro" id="IPR056564">
    <property type="entry name" value="Ig-like_KY"/>
</dbReference>
<feature type="domain" description="KY-like immunoglobulin-like" evidence="2">
    <location>
        <begin position="373"/>
        <end position="507"/>
    </location>
</feature>
<dbReference type="InterPro" id="IPR053041">
    <property type="entry name" value="Transglut-like_Superfamily_Mod"/>
</dbReference>
<feature type="compositionally biased region" description="Polar residues" evidence="1">
    <location>
        <begin position="13"/>
        <end position="32"/>
    </location>
</feature>
<feature type="region of interest" description="Disordered" evidence="1">
    <location>
        <begin position="1218"/>
        <end position="1287"/>
    </location>
</feature>
<comment type="caution">
    <text evidence="3">The sequence shown here is derived from an EMBL/GenBank/DDBJ whole genome shotgun (WGS) entry which is preliminary data.</text>
</comment>
<dbReference type="Gene3D" id="1.20.920.60">
    <property type="match status" value="1"/>
</dbReference>
<protein>
    <submittedName>
        <fullName evidence="3">Kyphoscoliosis peptidase</fullName>
    </submittedName>
</protein>
<dbReference type="EMBL" id="NEDP02000216">
    <property type="protein sequence ID" value="OWF56307.1"/>
    <property type="molecule type" value="Genomic_DNA"/>
</dbReference>
<dbReference type="PANTHER" id="PTHR47020">
    <property type="entry name" value="HILLARIN"/>
    <property type="match status" value="1"/>
</dbReference>
<accession>A0A210R5F3</accession>
<feature type="compositionally biased region" description="Polar residues" evidence="1">
    <location>
        <begin position="1333"/>
        <end position="1342"/>
    </location>
</feature>
<feature type="domain" description="KY-like immunoglobulin-like" evidence="2">
    <location>
        <begin position="525"/>
        <end position="631"/>
    </location>
</feature>
<dbReference type="OrthoDB" id="10381003at2759"/>
<dbReference type="InterPro" id="IPR038765">
    <property type="entry name" value="Papain-like_cys_pep_sf"/>
</dbReference>
<proteinExistence type="predicted"/>
<evidence type="ECO:0000256" key="1">
    <source>
        <dbReference type="SAM" id="MobiDB-lite"/>
    </source>
</evidence>
<feature type="compositionally biased region" description="Low complexity" evidence="1">
    <location>
        <begin position="1"/>
        <end position="12"/>
    </location>
</feature>
<evidence type="ECO:0000313" key="3">
    <source>
        <dbReference type="EMBL" id="OWF56307.1"/>
    </source>
</evidence>
<keyword evidence="4" id="KW-1185">Reference proteome</keyword>
<dbReference type="PANTHER" id="PTHR47020:SF1">
    <property type="entry name" value="HILLARIN"/>
    <property type="match status" value="1"/>
</dbReference>
<organism evidence="3 4">
    <name type="scientific">Mizuhopecten yessoensis</name>
    <name type="common">Japanese scallop</name>
    <name type="synonym">Patinopecten yessoensis</name>
    <dbReference type="NCBI Taxonomy" id="6573"/>
    <lineage>
        <taxon>Eukaryota</taxon>
        <taxon>Metazoa</taxon>
        <taxon>Spiralia</taxon>
        <taxon>Lophotrochozoa</taxon>
        <taxon>Mollusca</taxon>
        <taxon>Bivalvia</taxon>
        <taxon>Autobranchia</taxon>
        <taxon>Pteriomorphia</taxon>
        <taxon>Pectinida</taxon>
        <taxon>Pectinoidea</taxon>
        <taxon>Pectinidae</taxon>
        <taxon>Mizuhopecten</taxon>
    </lineage>
</organism>
<dbReference type="Proteomes" id="UP000242188">
    <property type="component" value="Unassembled WGS sequence"/>
</dbReference>
<feature type="region of interest" description="Disordered" evidence="1">
    <location>
        <begin position="1"/>
        <end position="100"/>
    </location>
</feature>
<sequence>MGASSSTGTAASDPQSRPTPRNANNPNSTNGDTAAEAPVQTQLGEGKTRSKKAYNSTNSKTNTSSSKHAQQPTAFQKNKGKFNPGKSKKKEVDRLLPPKPTSTTKYSLLHDIDFHAVDQHAIDAPVELLMGSYFDLVEYLTDDNAWDDLVKCRVIFRWVTSYDITRMKIDVTPPPNSPLEYFSKIQCDLGSYPNLFYILCEIADIPCVVVEGINKSSMYKVGEPIDREDLKAQWNAVYIYDEWRLVDTFWGNMCAGNEMPEEWRDMDGMSVTTGNKSDISSINGDPSMNGDVDIPGREVTRQPTVLEGTNNLPTDEEISEAGTDRRFTDLTWKRYHKMIVNEHYFLTNPSEMISTHLPDEDVWQLLEEPIPFAEFEEQAFMRERFHQLDMKIADEIYDNCIIEALDGASELILTLPPERSKNYRFKYVLFRSHLSAEERTRLDILLDRFVIFEHLEDMLRFSFQFPIAGKFKLDIYGLDKTNPEISGYDLVCSYLLVANDAQNCIPLPDYPAIGWGPGITSQTAGIEAISHKESSILTEDGRLEIVIGGGEEHKLKMSLRNPFSDEANLDKYAILRWTGNDFIINTRLPKGGMYAMKLYAKNLTSKKGEHANVLNYLIKCYGKGLKNDPFPNINTGNIGANPACKNLGVRCNGCEDGMIFAKDGFAQVEFENKGDVDLSCELHTNVLAQADRMRVTLKNGNNKNWFYLDLPAQGEYSMNVYAQKKGQVCHDLHNSHAFLVQSTGRPIQEGTVGRVKNSNFWKDTSPVIAETIYTKQSEIAVPVPAGMENVLAFLEQKEADIAPSKENVEMTTELGVTMFKVILPKHGEYILHIYQQAEKVYLKSIGRYYIFRSNSVDVVEDDLITIMDAIREERVRVGQDVSAIDATNRALRDRKRRNVPVDEKIARAQKLFLSLESDDPAVIRQALSDMLLTQPDPANALVKKAKKLLRYKEAKIELNQAYKTRNLPLLEKAIVKAKSANTDKSLDMPLLLARRLRDRLRVLQRLSEGVRQADHKTMGELKTYDNPPAGVHNAVRAALLLLGHPLSESEKWIQCKTIMHQSENENLAQIMVNFEPKDVSIATAIEAKMMLEPYTETKMREISPGATGVFIWVKSMIKEIEASVGTLKERKPKPKRPVIIQPKFAKPTKKYVTITMDMLNKPPPLTTEGLFDLGERTYQNAYKRRKLKGLSFPVGHPANGRKGGFTVISDPHVDILSVGSEKGKKNNVSPVNIKSKRRTMAHANSDKTRRRTSVEKEKSEKRTNEKKDRRQSDPDPSSKSQPWEPDSHDFQKIEVKELHRTGAQYTPDSELLNGFDLSNGSGANNSVSNKSVTINSVTNPQNAKVDKEARKAKRRQLRKSYSEPRITEPGSIVDRHSYLGIHNRETHSEIPIKPMKVDPKLVNFKGTSGYAGKYELRKSYNEAIKVSGLPN</sequence>
<feature type="compositionally biased region" description="Low complexity" evidence="1">
    <location>
        <begin position="53"/>
        <end position="67"/>
    </location>
</feature>
<feature type="region of interest" description="Disordered" evidence="1">
    <location>
        <begin position="274"/>
        <end position="296"/>
    </location>
</feature>
<evidence type="ECO:0000259" key="2">
    <source>
        <dbReference type="Pfam" id="PF23265"/>
    </source>
</evidence>
<dbReference type="Pfam" id="PF23265">
    <property type="entry name" value="Ig-like_KY"/>
    <property type="match status" value="2"/>
</dbReference>
<reference evidence="3 4" key="1">
    <citation type="journal article" date="2017" name="Nat. Ecol. Evol.">
        <title>Scallop genome provides insights into evolution of bilaterian karyotype and development.</title>
        <authorList>
            <person name="Wang S."/>
            <person name="Zhang J."/>
            <person name="Jiao W."/>
            <person name="Li J."/>
            <person name="Xun X."/>
            <person name="Sun Y."/>
            <person name="Guo X."/>
            <person name="Huan P."/>
            <person name="Dong B."/>
            <person name="Zhang L."/>
            <person name="Hu X."/>
            <person name="Sun X."/>
            <person name="Wang J."/>
            <person name="Zhao C."/>
            <person name="Wang Y."/>
            <person name="Wang D."/>
            <person name="Huang X."/>
            <person name="Wang R."/>
            <person name="Lv J."/>
            <person name="Li Y."/>
            <person name="Zhang Z."/>
            <person name="Liu B."/>
            <person name="Lu W."/>
            <person name="Hui Y."/>
            <person name="Liang J."/>
            <person name="Zhou Z."/>
            <person name="Hou R."/>
            <person name="Li X."/>
            <person name="Liu Y."/>
            <person name="Li H."/>
            <person name="Ning X."/>
            <person name="Lin Y."/>
            <person name="Zhao L."/>
            <person name="Xing Q."/>
            <person name="Dou J."/>
            <person name="Li Y."/>
            <person name="Mao J."/>
            <person name="Guo H."/>
            <person name="Dou H."/>
            <person name="Li T."/>
            <person name="Mu C."/>
            <person name="Jiang W."/>
            <person name="Fu Q."/>
            <person name="Fu X."/>
            <person name="Miao Y."/>
            <person name="Liu J."/>
            <person name="Yu Q."/>
            <person name="Li R."/>
            <person name="Liao H."/>
            <person name="Li X."/>
            <person name="Kong Y."/>
            <person name="Jiang Z."/>
            <person name="Chourrout D."/>
            <person name="Li R."/>
            <person name="Bao Z."/>
        </authorList>
    </citation>
    <scope>NUCLEOTIDE SEQUENCE [LARGE SCALE GENOMIC DNA]</scope>
    <source>
        <strain evidence="3 4">PY_sf001</strain>
    </source>
</reference>